<dbReference type="SUPFAM" id="SSF55469">
    <property type="entry name" value="FMN-dependent nitroreductase-like"/>
    <property type="match status" value="1"/>
</dbReference>
<dbReference type="Gene3D" id="3.40.109.30">
    <property type="entry name" value="putative nitroreductase (tm1586), domain 2"/>
    <property type="match status" value="1"/>
</dbReference>
<dbReference type="EMBL" id="CAKJVE010000004">
    <property type="protein sequence ID" value="CAG9710970.1"/>
    <property type="molecule type" value="Genomic_DNA"/>
</dbReference>
<dbReference type="InterPro" id="IPR029478">
    <property type="entry name" value="TM1586_NiRdase"/>
</dbReference>
<dbReference type="AlphaFoldDB" id="A0AA86MLT2"/>
<evidence type="ECO:0000256" key="3">
    <source>
        <dbReference type="ARBA" id="ARBA00023002"/>
    </source>
</evidence>
<dbReference type="Gene3D" id="3.40.109.10">
    <property type="entry name" value="NADH Oxidase"/>
    <property type="match status" value="1"/>
</dbReference>
<organism evidence="5 6">
    <name type="scientific">Clostridium neonatale</name>
    <dbReference type="NCBI Taxonomy" id="137838"/>
    <lineage>
        <taxon>Bacteria</taxon>
        <taxon>Bacillati</taxon>
        <taxon>Bacillota</taxon>
        <taxon>Clostridia</taxon>
        <taxon>Eubacteriales</taxon>
        <taxon>Clostridiaceae</taxon>
        <taxon>Clostridium</taxon>
    </lineage>
</organism>
<feature type="domain" description="Putative nitroreductase TM1586" evidence="4">
    <location>
        <begin position="8"/>
        <end position="246"/>
    </location>
</feature>
<dbReference type="Pfam" id="PF14512">
    <property type="entry name" value="TM1586_NiRdase"/>
    <property type="match status" value="1"/>
</dbReference>
<comment type="caution">
    <text evidence="5">The sequence shown here is derived from an EMBL/GenBank/DDBJ whole genome shotgun (WGS) entry which is preliminary data.</text>
</comment>
<proteinExistence type="predicted"/>
<dbReference type="PANTHER" id="PTHR23026">
    <property type="entry name" value="NADPH NITROREDUCTASE"/>
    <property type="match status" value="1"/>
</dbReference>
<sequence length="284" mass="32179">MKINIPVQQTIKKRNSVRSYEAKKLSTQDKEKLMAYADSLTNPFGVKVNFHIIEKDLESKGEKLGTYGVIKGATTFLGVSVENTELGLEAAGYEFENLILYATHMGLGTVWLAATFSRDSFMSAMGIKESELFPAISPVGYPTSKRSLRESVMRKTMKSDQRKPWKDIFFKDNFLTPLTEQDANEYAISLEMLRLAPSATNAQPWRVIKKGEVYHFYETHNANAKPEEKLIKKVDVGIGLSHFHQTTLENGLSGKFEKLSQDNIDIPENTNYIISWIPEEINKK</sequence>
<dbReference type="PANTHER" id="PTHR23026:SF90">
    <property type="entry name" value="IODOTYROSINE DEIODINASE 1"/>
    <property type="match status" value="1"/>
</dbReference>
<name>A0AA86MLT2_9CLOT</name>
<keyword evidence="3" id="KW-0560">Oxidoreductase</keyword>
<dbReference type="GO" id="GO:0016491">
    <property type="term" value="F:oxidoreductase activity"/>
    <property type="evidence" value="ECO:0007669"/>
    <property type="project" value="UniProtKB-KW"/>
</dbReference>
<accession>A0AA86MLT2</accession>
<gene>
    <name evidence="5" type="ORF">CNEO_45002</name>
</gene>
<dbReference type="RefSeq" id="WP_210885302.1">
    <property type="nucleotide sequence ID" value="NZ_CAKJVE010000004.1"/>
</dbReference>
<dbReference type="InterPro" id="IPR000415">
    <property type="entry name" value="Nitroreductase-like"/>
</dbReference>
<keyword evidence="1" id="KW-0285">Flavoprotein</keyword>
<evidence type="ECO:0000313" key="6">
    <source>
        <dbReference type="Proteomes" id="UP000789738"/>
    </source>
</evidence>
<dbReference type="InterPro" id="IPR050627">
    <property type="entry name" value="Nitroreductase/BluB"/>
</dbReference>
<evidence type="ECO:0000313" key="5">
    <source>
        <dbReference type="EMBL" id="CAG9710970.1"/>
    </source>
</evidence>
<dbReference type="Proteomes" id="UP000789738">
    <property type="component" value="Unassembled WGS sequence"/>
</dbReference>
<evidence type="ECO:0000259" key="4">
    <source>
        <dbReference type="Pfam" id="PF14512"/>
    </source>
</evidence>
<reference evidence="5" key="1">
    <citation type="submission" date="2021-10" db="EMBL/GenBank/DDBJ databases">
        <authorList>
            <person name="Mesa V."/>
        </authorList>
    </citation>
    <scope>NUCLEOTIDE SEQUENCE</scope>
    <source>
        <strain evidence="5">CC3_PB</strain>
    </source>
</reference>
<keyword evidence="2" id="KW-0288">FMN</keyword>
<evidence type="ECO:0000256" key="1">
    <source>
        <dbReference type="ARBA" id="ARBA00022630"/>
    </source>
</evidence>
<protein>
    <submittedName>
        <fullName evidence="5">Nitroreductase family</fullName>
    </submittedName>
</protein>
<evidence type="ECO:0000256" key="2">
    <source>
        <dbReference type="ARBA" id="ARBA00022643"/>
    </source>
</evidence>